<evidence type="ECO:0000256" key="2">
    <source>
        <dbReference type="ARBA" id="ARBA00004824"/>
    </source>
</evidence>
<evidence type="ECO:0000256" key="10">
    <source>
        <dbReference type="ARBA" id="ARBA00048798"/>
    </source>
</evidence>
<dbReference type="InterPro" id="IPR001544">
    <property type="entry name" value="Aminotrans_IV"/>
</dbReference>
<dbReference type="PANTHER" id="PTHR42743:SF11">
    <property type="entry name" value="AMINODEOXYCHORISMATE LYASE"/>
    <property type="match status" value="1"/>
</dbReference>
<comment type="catalytic activity">
    <reaction evidence="9">
        <text>L-valine + 2-oxoglutarate = 3-methyl-2-oxobutanoate + L-glutamate</text>
        <dbReference type="Rhea" id="RHEA:24813"/>
        <dbReference type="ChEBI" id="CHEBI:11851"/>
        <dbReference type="ChEBI" id="CHEBI:16810"/>
        <dbReference type="ChEBI" id="CHEBI:29985"/>
        <dbReference type="ChEBI" id="CHEBI:57762"/>
        <dbReference type="EC" id="2.6.1.42"/>
    </reaction>
</comment>
<dbReference type="SUPFAM" id="SSF56752">
    <property type="entry name" value="D-aminoacid aminotransferase-like PLP-dependent enzymes"/>
    <property type="match status" value="1"/>
</dbReference>
<dbReference type="GO" id="GO:0009082">
    <property type="term" value="P:branched-chain amino acid biosynthetic process"/>
    <property type="evidence" value="ECO:0007669"/>
    <property type="project" value="UniProtKB-KW"/>
</dbReference>
<comment type="caution">
    <text evidence="12">The sequence shown here is derived from an EMBL/GenBank/DDBJ whole genome shotgun (WGS) entry which is preliminary data.</text>
</comment>
<proteinExistence type="inferred from homology"/>
<evidence type="ECO:0000256" key="11">
    <source>
        <dbReference type="ARBA" id="ARBA00049229"/>
    </source>
</evidence>
<dbReference type="InterPro" id="IPR036038">
    <property type="entry name" value="Aminotransferase-like"/>
</dbReference>
<comment type="similarity">
    <text evidence="5">Belongs to the class-IV pyridoxal-phosphate-dependent aminotransferase family.</text>
</comment>
<keyword evidence="12" id="KW-0032">Aminotransferase</keyword>
<dbReference type="Gene3D" id="3.20.10.10">
    <property type="entry name" value="D-amino Acid Aminotransferase, subunit A, domain 2"/>
    <property type="match status" value="1"/>
</dbReference>
<evidence type="ECO:0000256" key="8">
    <source>
        <dbReference type="ARBA" id="ARBA00023304"/>
    </source>
</evidence>
<comment type="catalytic activity">
    <reaction evidence="11">
        <text>L-leucine + 2-oxoglutarate = 4-methyl-2-oxopentanoate + L-glutamate</text>
        <dbReference type="Rhea" id="RHEA:18321"/>
        <dbReference type="ChEBI" id="CHEBI:16810"/>
        <dbReference type="ChEBI" id="CHEBI:17865"/>
        <dbReference type="ChEBI" id="CHEBI:29985"/>
        <dbReference type="ChEBI" id="CHEBI:57427"/>
        <dbReference type="EC" id="2.6.1.42"/>
    </reaction>
</comment>
<comment type="catalytic activity">
    <reaction evidence="10">
        <text>L-isoleucine + 2-oxoglutarate = (S)-3-methyl-2-oxopentanoate + L-glutamate</text>
        <dbReference type="Rhea" id="RHEA:24801"/>
        <dbReference type="ChEBI" id="CHEBI:16810"/>
        <dbReference type="ChEBI" id="CHEBI:29985"/>
        <dbReference type="ChEBI" id="CHEBI:35146"/>
        <dbReference type="ChEBI" id="CHEBI:58045"/>
        <dbReference type="EC" id="2.6.1.42"/>
    </reaction>
</comment>
<organism evidence="12 13">
    <name type="scientific">Henriciella barbarensis</name>
    <dbReference type="NCBI Taxonomy" id="86342"/>
    <lineage>
        <taxon>Bacteria</taxon>
        <taxon>Pseudomonadati</taxon>
        <taxon>Pseudomonadota</taxon>
        <taxon>Alphaproteobacteria</taxon>
        <taxon>Hyphomonadales</taxon>
        <taxon>Hyphomonadaceae</taxon>
        <taxon>Henriciella</taxon>
    </lineage>
</organism>
<comment type="pathway">
    <text evidence="3">Amino-acid biosynthesis; L-valine biosynthesis; L-valine from pyruvate: step 4/4.</text>
</comment>
<evidence type="ECO:0000256" key="7">
    <source>
        <dbReference type="ARBA" id="ARBA00014472"/>
    </source>
</evidence>
<dbReference type="Gene3D" id="3.30.470.10">
    <property type="match status" value="1"/>
</dbReference>
<evidence type="ECO:0000256" key="4">
    <source>
        <dbReference type="ARBA" id="ARBA00005072"/>
    </source>
</evidence>
<protein>
    <recommendedName>
        <fullName evidence="7">Probable branched-chain-amino-acid aminotransferase</fullName>
        <ecNumber evidence="6">2.6.1.42</ecNumber>
    </recommendedName>
</protein>
<evidence type="ECO:0000256" key="5">
    <source>
        <dbReference type="ARBA" id="ARBA00009320"/>
    </source>
</evidence>
<comment type="function">
    <text evidence="1">Acts on leucine, isoleucine and valine.</text>
</comment>
<dbReference type="InterPro" id="IPR050571">
    <property type="entry name" value="Class-IV_PLP-Dep_Aminotrnsfr"/>
</dbReference>
<keyword evidence="8" id="KW-0100">Branched-chain amino acid biosynthesis</keyword>
<comment type="pathway">
    <text evidence="2">Amino-acid biosynthesis; L-isoleucine biosynthesis; L-isoleucine from 2-oxobutanoate: step 4/4.</text>
</comment>
<keyword evidence="8" id="KW-0028">Amino-acid biosynthesis</keyword>
<dbReference type="GO" id="GO:0004084">
    <property type="term" value="F:branched-chain-amino-acid transaminase activity"/>
    <property type="evidence" value="ECO:0007669"/>
    <property type="project" value="UniProtKB-EC"/>
</dbReference>
<dbReference type="InterPro" id="IPR043132">
    <property type="entry name" value="BCAT-like_C"/>
</dbReference>
<dbReference type="Proteomes" id="UP000265431">
    <property type="component" value="Unassembled WGS sequence"/>
</dbReference>
<name>A0A399R2G7_9PROT</name>
<comment type="pathway">
    <text evidence="4">Amino-acid biosynthesis; L-leucine biosynthesis; L-leucine from 3-methyl-2-oxobutanoate: step 4/4.</text>
</comment>
<keyword evidence="13" id="KW-1185">Reference proteome</keyword>
<dbReference type="EC" id="2.6.1.42" evidence="6"/>
<dbReference type="Pfam" id="PF01063">
    <property type="entry name" value="Aminotran_4"/>
    <property type="match status" value="1"/>
</dbReference>
<keyword evidence="12" id="KW-0808">Transferase</keyword>
<evidence type="ECO:0000313" key="13">
    <source>
        <dbReference type="Proteomes" id="UP000265431"/>
    </source>
</evidence>
<evidence type="ECO:0000256" key="6">
    <source>
        <dbReference type="ARBA" id="ARBA00013053"/>
    </source>
</evidence>
<dbReference type="EMBL" id="QWGB01000005">
    <property type="protein sequence ID" value="RIJ24047.1"/>
    <property type="molecule type" value="Genomic_DNA"/>
</dbReference>
<reference evidence="12 13" key="1">
    <citation type="submission" date="2018-08" db="EMBL/GenBank/DDBJ databases">
        <title>Henriciella mobilis sp. nov., isolated from seawater.</title>
        <authorList>
            <person name="Cheng H."/>
            <person name="Wu Y.-H."/>
            <person name="Xu X.-W."/>
            <person name="Guo L.-L."/>
        </authorList>
    </citation>
    <scope>NUCLEOTIDE SEQUENCE [LARGE SCALE GENOMIC DNA]</scope>
    <source>
        <strain evidence="12 13">CCUG66934</strain>
    </source>
</reference>
<evidence type="ECO:0000256" key="9">
    <source>
        <dbReference type="ARBA" id="ARBA00048212"/>
    </source>
</evidence>
<evidence type="ECO:0000256" key="3">
    <source>
        <dbReference type="ARBA" id="ARBA00004931"/>
    </source>
</evidence>
<sequence>MDIAFLGAERQAKPAVSVRDRSFLLGDGCFETLCVTEGEIEGADEHIALLRRSAEALSISGYPDDETLLAALGEVASVAGTRASLRITLSRGAGGRGADAGEAQPLTVISLFPIMQSRPYAPLSAVISSIRRNETSPVSQIKPTNYADSLAARREAEAAGADEALLLNMQGRPACFAMANLFITQPDGSWVTPPPSEGVRPGYMRGRVMAKLEERGTPCLERPIDAEELTLPNGRIFATNSLWGLRLVASLDTRTCRMSSTYSEAGR</sequence>
<evidence type="ECO:0000313" key="12">
    <source>
        <dbReference type="EMBL" id="RIJ24047.1"/>
    </source>
</evidence>
<dbReference type="InterPro" id="IPR043131">
    <property type="entry name" value="BCAT-like_N"/>
</dbReference>
<dbReference type="AlphaFoldDB" id="A0A399R2G7"/>
<gene>
    <name evidence="12" type="ORF">D1224_07325</name>
</gene>
<evidence type="ECO:0000256" key="1">
    <source>
        <dbReference type="ARBA" id="ARBA00003109"/>
    </source>
</evidence>
<dbReference type="RefSeq" id="WP_119379236.1">
    <property type="nucleotide sequence ID" value="NZ_QWGB01000005.1"/>
</dbReference>
<dbReference type="OrthoDB" id="9805628at2"/>
<accession>A0A399R2G7</accession>
<dbReference type="PANTHER" id="PTHR42743">
    <property type="entry name" value="AMINO-ACID AMINOTRANSFERASE"/>
    <property type="match status" value="1"/>
</dbReference>